<reference evidence="1 2" key="1">
    <citation type="submission" date="2020-08" db="EMBL/GenBank/DDBJ databases">
        <title>Genomic Encyclopedia of Type Strains, Phase IV (KMG-V): Genome sequencing to study the core and pangenomes of soil and plant-associated prokaryotes.</title>
        <authorList>
            <person name="Whitman W."/>
        </authorList>
    </citation>
    <scope>NUCLEOTIDE SEQUENCE [LARGE SCALE GENOMIC DNA]</scope>
    <source>
        <strain evidence="1 2">SEMIA 414</strain>
    </source>
</reference>
<name>A0A7W6UPB3_9HYPH</name>
<protein>
    <submittedName>
        <fullName evidence="1">Uncharacterized protein</fullName>
    </submittedName>
</protein>
<sequence length="71" mass="7827">MAVASHLISRMPAVASIRASVLIPLVQQIDKRSGKTDLLLASHGILRSQLKDPYAVLPMARYVALFEDARR</sequence>
<gene>
    <name evidence="1" type="ORF">GGE15_004220</name>
</gene>
<evidence type="ECO:0000313" key="2">
    <source>
        <dbReference type="Proteomes" id="UP000533724"/>
    </source>
</evidence>
<accession>A0A7W6UPB3</accession>
<comment type="caution">
    <text evidence="1">The sequence shown here is derived from an EMBL/GenBank/DDBJ whole genome shotgun (WGS) entry which is preliminary data.</text>
</comment>
<dbReference type="AlphaFoldDB" id="A0A7W6UPB3"/>
<dbReference type="EMBL" id="JACIHI010000010">
    <property type="protein sequence ID" value="MBB4440941.1"/>
    <property type="molecule type" value="Genomic_DNA"/>
</dbReference>
<proteinExistence type="predicted"/>
<evidence type="ECO:0000313" key="1">
    <source>
        <dbReference type="EMBL" id="MBB4440941.1"/>
    </source>
</evidence>
<dbReference type="Proteomes" id="UP000533724">
    <property type="component" value="Unassembled WGS sequence"/>
</dbReference>
<organism evidence="1 2">
    <name type="scientific">Rhizobium esperanzae</name>
    <dbReference type="NCBI Taxonomy" id="1967781"/>
    <lineage>
        <taxon>Bacteria</taxon>
        <taxon>Pseudomonadati</taxon>
        <taxon>Pseudomonadota</taxon>
        <taxon>Alphaproteobacteria</taxon>
        <taxon>Hyphomicrobiales</taxon>
        <taxon>Rhizobiaceae</taxon>
        <taxon>Rhizobium/Agrobacterium group</taxon>
        <taxon>Rhizobium</taxon>
    </lineage>
</organism>